<reference evidence="6 7" key="1">
    <citation type="submission" date="2014-11" db="EMBL/GenBank/DDBJ databases">
        <title>Genome sequence of Flavihumibacter solisilvae 3-3.</title>
        <authorList>
            <person name="Zhou G."/>
            <person name="Li M."/>
            <person name="Wang G."/>
        </authorList>
    </citation>
    <scope>NUCLEOTIDE SEQUENCE [LARGE SCALE GENOMIC DNA]</scope>
    <source>
        <strain evidence="6 7">3-3</strain>
    </source>
</reference>
<keyword evidence="3" id="KW-0547">Nucleotide-binding</keyword>
<dbReference type="InterPro" id="IPR027417">
    <property type="entry name" value="P-loop_NTPase"/>
</dbReference>
<evidence type="ECO:0000256" key="1">
    <source>
        <dbReference type="ARBA" id="ARBA00005417"/>
    </source>
</evidence>
<evidence type="ECO:0000256" key="4">
    <source>
        <dbReference type="ARBA" id="ARBA00022840"/>
    </source>
</evidence>
<keyword evidence="2" id="KW-0813">Transport</keyword>
<keyword evidence="4 6" id="KW-0067">ATP-binding</keyword>
<dbReference type="InterPro" id="IPR003593">
    <property type="entry name" value="AAA+_ATPase"/>
</dbReference>
<dbReference type="PANTHER" id="PTHR43776">
    <property type="entry name" value="TRANSPORT ATP-BINDING PROTEIN"/>
    <property type="match status" value="1"/>
</dbReference>
<dbReference type="Pfam" id="PF08352">
    <property type="entry name" value="oligo_HPY"/>
    <property type="match status" value="2"/>
</dbReference>
<dbReference type="OrthoDB" id="1115710at2"/>
<name>A0A0C1IYR3_9BACT</name>
<accession>A0A0C1IYR3</accession>
<keyword evidence="7" id="KW-1185">Reference proteome</keyword>
<comment type="caution">
    <text evidence="6">The sequence shown here is derived from an EMBL/GenBank/DDBJ whole genome shotgun (WGS) entry which is preliminary data.</text>
</comment>
<evidence type="ECO:0000313" key="7">
    <source>
        <dbReference type="Proteomes" id="UP000031408"/>
    </source>
</evidence>
<dbReference type="GO" id="GO:0016887">
    <property type="term" value="F:ATP hydrolysis activity"/>
    <property type="evidence" value="ECO:0007669"/>
    <property type="project" value="InterPro"/>
</dbReference>
<sequence length="600" mass="65765">MSPLLEIRDLGVAFRSGKEQVTATEHVSFTVNRGEIVAVVGESGSGKSVTALSLLRLLPADKAVYPSGELLFSANGDTPVDLLKMGDRDLRKVRGSEIAMIFQEPMTSLNPVFTCGDQVAEAIMQHTELTRKEAKQLTIELFAKVQLPDPVSLFKRYPHEVSGGQKQRVMIAMAICCQPRLLIADEPTTALDVTVQKGVLELLASLQAQTQMGMIFITHDLGVVRDIAHRVVVMYRGTIVEENTTDGLFNAPKHPYTKALLACRPILHHKGSRLPVVSDFWQPDPEGKISQASPNEVLQPIHTDSSKSTLPVAGDVGDFVGGDRIQKAGGKITGNPLLRVTDLSVWFPAEKKFFGKPEKFIKAVDGLSFDIFENETLGVVGESGCGKTTLGRTLLCLQSATNGSILHRGKDLLTMEKKELQALRKEIQVVFQDPYASLNPRLTIGEAIREAMQVHEVLDSGRARKERVVELLEKVNLKADHFNRYPHAFSGGQRQRIGIARALALNPGFIVFDESVSALDVSVQAQVLNLVNDLKAEFGFTAMFISHDLGVVRYISDRILVMNKGVIEEIGQAETVFSQPASAYTRKLLEAIPGNKRQSG</sequence>
<gene>
    <name evidence="6" type="ORF">OI18_04955</name>
</gene>
<dbReference type="NCBIfam" id="NF007739">
    <property type="entry name" value="PRK10419.1"/>
    <property type="match status" value="2"/>
</dbReference>
<dbReference type="GO" id="GO:0005524">
    <property type="term" value="F:ATP binding"/>
    <property type="evidence" value="ECO:0007669"/>
    <property type="project" value="UniProtKB-KW"/>
</dbReference>
<dbReference type="NCBIfam" id="NF008453">
    <property type="entry name" value="PRK11308.1"/>
    <property type="match status" value="2"/>
</dbReference>
<dbReference type="Proteomes" id="UP000031408">
    <property type="component" value="Unassembled WGS sequence"/>
</dbReference>
<dbReference type="InterPro" id="IPR013563">
    <property type="entry name" value="Oligopep_ABC_C"/>
</dbReference>
<feature type="domain" description="ABC transporter" evidence="5">
    <location>
        <begin position="7"/>
        <end position="261"/>
    </location>
</feature>
<dbReference type="RefSeq" id="WP_039137711.1">
    <property type="nucleotide sequence ID" value="NZ_JSVC01000005.1"/>
</dbReference>
<dbReference type="InterPro" id="IPR017871">
    <property type="entry name" value="ABC_transporter-like_CS"/>
</dbReference>
<evidence type="ECO:0000259" key="5">
    <source>
        <dbReference type="PROSITE" id="PS50893"/>
    </source>
</evidence>
<dbReference type="InterPro" id="IPR050319">
    <property type="entry name" value="ABC_transp_ATP-bind"/>
</dbReference>
<comment type="similarity">
    <text evidence="1">Belongs to the ABC transporter superfamily.</text>
</comment>
<dbReference type="Pfam" id="PF00005">
    <property type="entry name" value="ABC_tran"/>
    <property type="match status" value="2"/>
</dbReference>
<dbReference type="PANTHER" id="PTHR43776:SF7">
    <property type="entry name" value="D,D-DIPEPTIDE TRANSPORT ATP-BINDING PROTEIN DDPF-RELATED"/>
    <property type="match status" value="1"/>
</dbReference>
<feature type="domain" description="ABC transporter" evidence="5">
    <location>
        <begin position="338"/>
        <end position="589"/>
    </location>
</feature>
<dbReference type="AlphaFoldDB" id="A0A0C1IYR3"/>
<organism evidence="6 7">
    <name type="scientific">Flavihumibacter solisilvae</name>
    <dbReference type="NCBI Taxonomy" id="1349421"/>
    <lineage>
        <taxon>Bacteria</taxon>
        <taxon>Pseudomonadati</taxon>
        <taxon>Bacteroidota</taxon>
        <taxon>Chitinophagia</taxon>
        <taxon>Chitinophagales</taxon>
        <taxon>Chitinophagaceae</taxon>
        <taxon>Flavihumibacter</taxon>
    </lineage>
</organism>
<dbReference type="InterPro" id="IPR003439">
    <property type="entry name" value="ABC_transporter-like_ATP-bd"/>
</dbReference>
<dbReference type="PROSITE" id="PS50893">
    <property type="entry name" value="ABC_TRANSPORTER_2"/>
    <property type="match status" value="2"/>
</dbReference>
<evidence type="ECO:0000256" key="2">
    <source>
        <dbReference type="ARBA" id="ARBA00022448"/>
    </source>
</evidence>
<proteinExistence type="inferred from homology"/>
<protein>
    <submittedName>
        <fullName evidence="6">ABC transporter ATP-binding protein</fullName>
    </submittedName>
</protein>
<dbReference type="GO" id="GO:0055085">
    <property type="term" value="P:transmembrane transport"/>
    <property type="evidence" value="ECO:0007669"/>
    <property type="project" value="UniProtKB-ARBA"/>
</dbReference>
<dbReference type="SMART" id="SM00382">
    <property type="entry name" value="AAA"/>
    <property type="match status" value="2"/>
</dbReference>
<dbReference type="STRING" id="1349421.OI18_04955"/>
<dbReference type="GO" id="GO:0015833">
    <property type="term" value="P:peptide transport"/>
    <property type="evidence" value="ECO:0007669"/>
    <property type="project" value="InterPro"/>
</dbReference>
<evidence type="ECO:0000313" key="6">
    <source>
        <dbReference type="EMBL" id="KIC95609.1"/>
    </source>
</evidence>
<evidence type="ECO:0000256" key="3">
    <source>
        <dbReference type="ARBA" id="ARBA00022741"/>
    </source>
</evidence>
<dbReference type="EMBL" id="JSVC01000005">
    <property type="protein sequence ID" value="KIC95609.1"/>
    <property type="molecule type" value="Genomic_DNA"/>
</dbReference>
<dbReference type="PROSITE" id="PS00211">
    <property type="entry name" value="ABC_TRANSPORTER_1"/>
    <property type="match status" value="2"/>
</dbReference>
<dbReference type="Gene3D" id="3.40.50.300">
    <property type="entry name" value="P-loop containing nucleotide triphosphate hydrolases"/>
    <property type="match status" value="2"/>
</dbReference>
<dbReference type="FunFam" id="3.40.50.300:FF:000016">
    <property type="entry name" value="Oligopeptide ABC transporter ATP-binding component"/>
    <property type="match status" value="2"/>
</dbReference>
<dbReference type="CDD" id="cd03257">
    <property type="entry name" value="ABC_NikE_OppD_transporters"/>
    <property type="match status" value="2"/>
</dbReference>
<dbReference type="SUPFAM" id="SSF52540">
    <property type="entry name" value="P-loop containing nucleoside triphosphate hydrolases"/>
    <property type="match status" value="2"/>
</dbReference>